<keyword evidence="5" id="KW-1185">Reference proteome</keyword>
<feature type="domain" description="N-acetyltransferase" evidence="3">
    <location>
        <begin position="8"/>
        <end position="146"/>
    </location>
</feature>
<dbReference type="InterPro" id="IPR016181">
    <property type="entry name" value="Acyl_CoA_acyltransferase"/>
</dbReference>
<dbReference type="CDD" id="cd04301">
    <property type="entry name" value="NAT_SF"/>
    <property type="match status" value="1"/>
</dbReference>
<accession>A0A4S3KF71</accession>
<evidence type="ECO:0000313" key="4">
    <source>
        <dbReference type="EMBL" id="THD07232.1"/>
    </source>
</evidence>
<dbReference type="InterPro" id="IPR000182">
    <property type="entry name" value="GNAT_dom"/>
</dbReference>
<keyword evidence="1 4" id="KW-0808">Transferase</keyword>
<dbReference type="InterPro" id="IPR050680">
    <property type="entry name" value="YpeA/RimI_acetyltransf"/>
</dbReference>
<dbReference type="InterPro" id="IPR057691">
    <property type="entry name" value="DUF7931"/>
</dbReference>
<keyword evidence="2" id="KW-0012">Acyltransferase</keyword>
<evidence type="ECO:0000259" key="3">
    <source>
        <dbReference type="PROSITE" id="PS51186"/>
    </source>
</evidence>
<comment type="caution">
    <text evidence="4">The sequence shown here is derived from an EMBL/GenBank/DDBJ whole genome shotgun (WGS) entry which is preliminary data.</text>
</comment>
<dbReference type="PANTHER" id="PTHR43420:SF47">
    <property type="entry name" value="N-ACETYLTRANSFERASE DOMAIN-CONTAINING PROTEIN"/>
    <property type="match status" value="1"/>
</dbReference>
<organism evidence="4 5">
    <name type="scientific">Rhodanobacter lindaniclasticus</name>
    <dbReference type="NCBI Taxonomy" id="75310"/>
    <lineage>
        <taxon>Bacteria</taxon>
        <taxon>Pseudomonadati</taxon>
        <taxon>Pseudomonadota</taxon>
        <taxon>Gammaproteobacteria</taxon>
        <taxon>Lysobacterales</taxon>
        <taxon>Rhodanobacteraceae</taxon>
        <taxon>Rhodanobacter</taxon>
    </lineage>
</organism>
<dbReference type="SUPFAM" id="SSF55729">
    <property type="entry name" value="Acyl-CoA N-acyltransferases (Nat)"/>
    <property type="match status" value="1"/>
</dbReference>
<name>A0A4S3KF71_9GAMM</name>
<proteinExistence type="predicted"/>
<dbReference type="Pfam" id="PF25559">
    <property type="entry name" value="DUF7931"/>
    <property type="match status" value="1"/>
</dbReference>
<evidence type="ECO:0000313" key="5">
    <source>
        <dbReference type="Proteomes" id="UP000306317"/>
    </source>
</evidence>
<dbReference type="Gene3D" id="3.40.630.30">
    <property type="match status" value="1"/>
</dbReference>
<evidence type="ECO:0000256" key="2">
    <source>
        <dbReference type="ARBA" id="ARBA00023315"/>
    </source>
</evidence>
<gene>
    <name evidence="4" type="ORF">B1991_09945</name>
</gene>
<evidence type="ECO:0000256" key="1">
    <source>
        <dbReference type="ARBA" id="ARBA00022679"/>
    </source>
</evidence>
<dbReference type="OrthoDB" id="9796171at2"/>
<dbReference type="Pfam" id="PF13673">
    <property type="entry name" value="Acetyltransf_10"/>
    <property type="match status" value="1"/>
</dbReference>
<protein>
    <submittedName>
        <fullName evidence="4">GNAT family N-acetyltransferase</fullName>
    </submittedName>
</protein>
<reference evidence="4 5" key="1">
    <citation type="submission" date="2017-02" db="EMBL/GenBank/DDBJ databases">
        <title>Whole genome sequencing of Rhodanobacter lindaniclasticus DSM 17932.</title>
        <authorList>
            <person name="Kumar S."/>
            <person name="Patil P."/>
            <person name="Patil P.B."/>
        </authorList>
    </citation>
    <scope>NUCLEOTIDE SEQUENCE [LARGE SCALE GENOMIC DNA]</scope>
    <source>
        <strain evidence="4 5">DSM 17932</strain>
    </source>
</reference>
<dbReference type="EMBL" id="MWIO01000027">
    <property type="protein sequence ID" value="THD07232.1"/>
    <property type="molecule type" value="Genomic_DNA"/>
</dbReference>
<dbReference type="PANTHER" id="PTHR43420">
    <property type="entry name" value="ACETYLTRANSFERASE"/>
    <property type="match status" value="1"/>
</dbReference>
<dbReference type="Proteomes" id="UP000306317">
    <property type="component" value="Unassembled WGS sequence"/>
</dbReference>
<dbReference type="PROSITE" id="PS51186">
    <property type="entry name" value="GNAT"/>
    <property type="match status" value="1"/>
</dbReference>
<dbReference type="GO" id="GO:0016747">
    <property type="term" value="F:acyltransferase activity, transferring groups other than amino-acyl groups"/>
    <property type="evidence" value="ECO:0007669"/>
    <property type="project" value="InterPro"/>
</dbReference>
<dbReference type="AlphaFoldDB" id="A0A4S3KF71"/>
<dbReference type="RefSeq" id="WP_136258576.1">
    <property type="nucleotide sequence ID" value="NZ_MWIO01000027.1"/>
</dbReference>
<sequence>MKLQHFHVEIADWSRDDQRAALLDLRATVFIQEQGVSEQRERDGLDVDCWHVLARDDAGHPIGCGRLTPQHKIGRMAVLPDWRGQGVGAALLRELLGLARAQGWSEVALDAQVSAIGFYTRAGFVAYGEEFEDAGLAHRAMRLVFERDATIEHPPGRDPGRLATGTAVECVQARLQLLRDARHQLAVRLPALTADTFADAEQLAELRRIATSGRSALIRVLLHEPQAALQADHPLIGLAQRLSSAFQIRVPVDDVDLAWPSACLLNDVGGYLFLPAAERPPGRAARDDRAGAAPLQQQFDEVWERSERATALQRLDI</sequence>